<proteinExistence type="inferred from homology"/>
<evidence type="ECO:0000256" key="6">
    <source>
        <dbReference type="ARBA" id="ARBA00022989"/>
    </source>
</evidence>
<dbReference type="GeneID" id="108567063"/>
<name>A0ABM1N7F8_NICVS</name>
<evidence type="ECO:0000256" key="10">
    <source>
        <dbReference type="SAM" id="Phobius"/>
    </source>
</evidence>
<evidence type="ECO:0000259" key="11">
    <source>
        <dbReference type="Pfam" id="PF02544"/>
    </source>
</evidence>
<evidence type="ECO:0000256" key="1">
    <source>
        <dbReference type="ARBA" id="ARBA00004477"/>
    </source>
</evidence>
<dbReference type="InterPro" id="IPR029071">
    <property type="entry name" value="Ubiquitin-like_domsf"/>
</dbReference>
<keyword evidence="12" id="KW-1185">Reference proteome</keyword>
<sequence length="293" mass="33453">MAEIQVCSTKGTTYCKIKPGNNWTVLDLKNAIAKEAHINVNRQSIRDEVKGKDISNSSTLPSCSKLYLKDLGPQISWTGVFIAEYFGPLVVYSIFAIRPQLIYGHEVSEMSTGAFLALLCWSMHYIKRLLETIFIHRFSHGTMPLSNLFKNCSYYWGFAAFVAYHVNHPKFTQPIYPQMFVGLLIFGFSELGNLSIHILLRNLRPAGTTTRKIPVPDGNPLTRLFNLVSCPNYTYEYTAWLGFSIMTSCIPSFLFAFAGMFQMTIWALGKHRNYKKEFPNYPKQRKAIIPFIL</sequence>
<dbReference type="InterPro" id="IPR039357">
    <property type="entry name" value="SRD5A/TECR"/>
</dbReference>
<evidence type="ECO:0000256" key="8">
    <source>
        <dbReference type="ARBA" id="ARBA00023098"/>
    </source>
</evidence>
<dbReference type="SUPFAM" id="SSF54236">
    <property type="entry name" value="Ubiquitin-like"/>
    <property type="match status" value="1"/>
</dbReference>
<feature type="transmembrane region" description="Helical" evidence="10">
    <location>
        <begin position="148"/>
        <end position="167"/>
    </location>
</feature>
<dbReference type="Gene3D" id="3.10.20.90">
    <property type="entry name" value="Phosphatidylinositol 3-kinase Catalytic Subunit, Chain A, domain 1"/>
    <property type="match status" value="1"/>
</dbReference>
<feature type="transmembrane region" description="Helical" evidence="10">
    <location>
        <begin position="241"/>
        <end position="268"/>
    </location>
</feature>
<evidence type="ECO:0000313" key="13">
    <source>
        <dbReference type="RefSeq" id="XP_017782758.1"/>
    </source>
</evidence>
<evidence type="ECO:0000256" key="5">
    <source>
        <dbReference type="ARBA" id="ARBA00022857"/>
    </source>
</evidence>
<keyword evidence="3" id="KW-0444">Lipid biosynthesis</keyword>
<feature type="transmembrane region" description="Helical" evidence="10">
    <location>
        <begin position="179"/>
        <end position="200"/>
    </location>
</feature>
<dbReference type="PANTHER" id="PTHR10556">
    <property type="entry name" value="3-OXO-5-ALPHA-STEROID 4-DEHYDROGENASE"/>
    <property type="match status" value="1"/>
</dbReference>
<protein>
    <submittedName>
        <fullName evidence="13">Probable very-long-chain enoyl-CoA reductase art-1</fullName>
    </submittedName>
</protein>
<comment type="subcellular location">
    <subcellularLocation>
        <location evidence="1">Endoplasmic reticulum membrane</location>
        <topology evidence="1">Multi-pass membrane protein</topology>
    </subcellularLocation>
</comment>
<comment type="similarity">
    <text evidence="2">Belongs to the steroid 5-alpha reductase family.</text>
</comment>
<accession>A0ABM1N7F8</accession>
<reference evidence="13" key="1">
    <citation type="submission" date="2025-08" db="UniProtKB">
        <authorList>
            <consortium name="RefSeq"/>
        </authorList>
    </citation>
    <scope>IDENTIFICATION</scope>
    <source>
        <tissue evidence="13">Whole Larva</tissue>
    </source>
</reference>
<feature type="transmembrane region" description="Helical" evidence="10">
    <location>
        <begin position="107"/>
        <end position="126"/>
    </location>
</feature>
<evidence type="ECO:0000313" key="12">
    <source>
        <dbReference type="Proteomes" id="UP000695000"/>
    </source>
</evidence>
<evidence type="ECO:0000256" key="2">
    <source>
        <dbReference type="ARBA" id="ARBA00007742"/>
    </source>
</evidence>
<keyword evidence="5" id="KW-0521">NADP</keyword>
<dbReference type="InterPro" id="IPR001104">
    <property type="entry name" value="3-oxo-5_a-steroid_4-DH_C"/>
</dbReference>
<keyword evidence="4 10" id="KW-0812">Transmembrane</keyword>
<evidence type="ECO:0000256" key="4">
    <source>
        <dbReference type="ARBA" id="ARBA00022692"/>
    </source>
</evidence>
<dbReference type="Pfam" id="PF02544">
    <property type="entry name" value="Steroid_dh"/>
    <property type="match status" value="1"/>
</dbReference>
<keyword evidence="6 10" id="KW-1133">Transmembrane helix</keyword>
<dbReference type="PANTHER" id="PTHR10556:SF28">
    <property type="entry name" value="VERY-LONG-CHAIN ENOYL-COA REDUCTASE"/>
    <property type="match status" value="1"/>
</dbReference>
<organism evidence="12 13">
    <name type="scientific">Nicrophorus vespilloides</name>
    <name type="common">Boreal carrion beetle</name>
    <dbReference type="NCBI Taxonomy" id="110193"/>
    <lineage>
        <taxon>Eukaryota</taxon>
        <taxon>Metazoa</taxon>
        <taxon>Ecdysozoa</taxon>
        <taxon>Arthropoda</taxon>
        <taxon>Hexapoda</taxon>
        <taxon>Insecta</taxon>
        <taxon>Pterygota</taxon>
        <taxon>Neoptera</taxon>
        <taxon>Endopterygota</taxon>
        <taxon>Coleoptera</taxon>
        <taxon>Polyphaga</taxon>
        <taxon>Staphyliniformia</taxon>
        <taxon>Silphidae</taxon>
        <taxon>Nicrophorinae</taxon>
        <taxon>Nicrophorus</taxon>
    </lineage>
</organism>
<evidence type="ECO:0000256" key="9">
    <source>
        <dbReference type="ARBA" id="ARBA00023136"/>
    </source>
</evidence>
<keyword evidence="7" id="KW-0560">Oxidoreductase</keyword>
<feature type="transmembrane region" description="Helical" evidence="10">
    <location>
        <begin position="75"/>
        <end position="95"/>
    </location>
</feature>
<gene>
    <name evidence="13" type="primary">LOC108567063</name>
</gene>
<keyword evidence="8" id="KW-0443">Lipid metabolism</keyword>
<dbReference type="RefSeq" id="XP_017782758.1">
    <property type="nucleotide sequence ID" value="XM_017927269.1"/>
</dbReference>
<evidence type="ECO:0000256" key="7">
    <source>
        <dbReference type="ARBA" id="ARBA00023002"/>
    </source>
</evidence>
<dbReference type="Proteomes" id="UP000695000">
    <property type="component" value="Unplaced"/>
</dbReference>
<keyword evidence="9 10" id="KW-0472">Membrane</keyword>
<feature type="domain" description="3-oxo-5-alpha-steroid 4-dehydrogenase C-terminal" evidence="11">
    <location>
        <begin position="142"/>
        <end position="293"/>
    </location>
</feature>
<dbReference type="PROSITE" id="PS50244">
    <property type="entry name" value="S5A_REDUCTASE"/>
    <property type="match status" value="1"/>
</dbReference>
<evidence type="ECO:0000256" key="3">
    <source>
        <dbReference type="ARBA" id="ARBA00022516"/>
    </source>
</evidence>